<dbReference type="Gene3D" id="1.10.1670.10">
    <property type="entry name" value="Helix-hairpin-Helix base-excision DNA repair enzymes (C-terminal)"/>
    <property type="match status" value="1"/>
</dbReference>
<dbReference type="InterPro" id="IPR004036">
    <property type="entry name" value="Endonuclease-III-like_CS2"/>
</dbReference>
<dbReference type="Gene3D" id="1.10.340.30">
    <property type="entry name" value="Hypothetical protein, domain 2"/>
    <property type="match status" value="1"/>
</dbReference>
<organism evidence="15 16">
    <name type="scientific">Frondihabitans cladoniiphilus</name>
    <dbReference type="NCBI Taxonomy" id="715785"/>
    <lineage>
        <taxon>Bacteria</taxon>
        <taxon>Bacillati</taxon>
        <taxon>Actinomycetota</taxon>
        <taxon>Actinomycetes</taxon>
        <taxon>Micrococcales</taxon>
        <taxon>Microbacteriaceae</taxon>
        <taxon>Frondihabitans</taxon>
    </lineage>
</organism>
<dbReference type="InterPro" id="IPR000445">
    <property type="entry name" value="HhH_motif"/>
</dbReference>
<gene>
    <name evidence="15" type="ORF">GCM10025780_04520</name>
</gene>
<evidence type="ECO:0000256" key="12">
    <source>
        <dbReference type="ARBA" id="ARBA00023204"/>
    </source>
</evidence>
<keyword evidence="7" id="KW-0479">Metal-binding</keyword>
<evidence type="ECO:0000256" key="8">
    <source>
        <dbReference type="ARBA" id="ARBA00022763"/>
    </source>
</evidence>
<evidence type="ECO:0000259" key="14">
    <source>
        <dbReference type="SMART" id="SM00478"/>
    </source>
</evidence>
<name>A0ABP8VLN1_9MICO</name>
<evidence type="ECO:0000256" key="13">
    <source>
        <dbReference type="ARBA" id="ARBA00023295"/>
    </source>
</evidence>
<comment type="catalytic activity">
    <reaction evidence="1">
        <text>Hydrolyzes free adenine bases from 7,8-dihydro-8-oxoguanine:adenine mismatched double-stranded DNA, leaving an apurinic site.</text>
        <dbReference type="EC" id="3.2.2.31"/>
    </reaction>
</comment>
<evidence type="ECO:0000256" key="11">
    <source>
        <dbReference type="ARBA" id="ARBA00023014"/>
    </source>
</evidence>
<evidence type="ECO:0000256" key="5">
    <source>
        <dbReference type="ARBA" id="ARBA00022023"/>
    </source>
</evidence>
<dbReference type="SMART" id="SM00525">
    <property type="entry name" value="FES"/>
    <property type="match status" value="1"/>
</dbReference>
<comment type="caution">
    <text evidence="15">The sequence shown here is derived from an EMBL/GenBank/DDBJ whole genome shotgun (WGS) entry which is preliminary data.</text>
</comment>
<dbReference type="CDD" id="cd00056">
    <property type="entry name" value="ENDO3c"/>
    <property type="match status" value="1"/>
</dbReference>
<dbReference type="SUPFAM" id="SSF48150">
    <property type="entry name" value="DNA-glycosylase"/>
    <property type="match status" value="1"/>
</dbReference>
<dbReference type="PANTHER" id="PTHR42944">
    <property type="entry name" value="ADENINE DNA GLYCOSYLASE"/>
    <property type="match status" value="1"/>
</dbReference>
<comment type="cofactor">
    <cofactor evidence="2">
        <name>[4Fe-4S] cluster</name>
        <dbReference type="ChEBI" id="CHEBI:49883"/>
    </cofactor>
</comment>
<dbReference type="PROSITE" id="PS00764">
    <property type="entry name" value="ENDONUCLEASE_III_1"/>
    <property type="match status" value="1"/>
</dbReference>
<dbReference type="EC" id="3.2.2.31" evidence="4"/>
<keyword evidence="12" id="KW-0234">DNA repair</keyword>
<dbReference type="RefSeq" id="WP_345372745.1">
    <property type="nucleotide sequence ID" value="NZ_BAABLM010000001.1"/>
</dbReference>
<dbReference type="InterPro" id="IPR004035">
    <property type="entry name" value="Endouclease-III_FeS-bd_BS"/>
</dbReference>
<dbReference type="InterPro" id="IPR044298">
    <property type="entry name" value="MIG/MutY"/>
</dbReference>
<dbReference type="PROSITE" id="PS01155">
    <property type="entry name" value="ENDONUCLEASE_III_2"/>
    <property type="match status" value="1"/>
</dbReference>
<keyword evidence="10" id="KW-0408">Iron</keyword>
<sequence length="289" mass="31389">MTISPAVVAWYRANKRDLPWRHEGFPAWGTLVSEFMLQQTPVVRVIPRLAEWLERWPTPADLASSPPSDAVRAWDRLGYPRRALNLHACAVAITDEHDGVVPSDVPTLLSLPGIGDYTARAIAVFAYGVRVPVVDTNVRRVLARAVEGRALPGPPNAKHDLPLMESQLPDDLSDAHDTNAGVMELGALVCVARNPRCDVCPLVDQCAWVLAGRPEHDGPPPRTQKKYEGSDRQVRGLILAELRASDVGVTAAELEAVWPEPVQRARALAGLLRDGLVTGGPVDGYQLPG</sequence>
<dbReference type="EMBL" id="BAABLM010000001">
    <property type="protein sequence ID" value="GAA4666063.1"/>
    <property type="molecule type" value="Genomic_DNA"/>
</dbReference>
<evidence type="ECO:0000256" key="9">
    <source>
        <dbReference type="ARBA" id="ARBA00022801"/>
    </source>
</evidence>
<protein>
    <recommendedName>
        <fullName evidence="5">Adenine DNA glycosylase</fullName>
        <ecNumber evidence="4">3.2.2.31</ecNumber>
    </recommendedName>
</protein>
<dbReference type="InterPro" id="IPR023170">
    <property type="entry name" value="HhH_base_excis_C"/>
</dbReference>
<evidence type="ECO:0000256" key="1">
    <source>
        <dbReference type="ARBA" id="ARBA00000843"/>
    </source>
</evidence>
<keyword evidence="6" id="KW-0004">4Fe-4S</keyword>
<dbReference type="InterPro" id="IPR003265">
    <property type="entry name" value="HhH-GPD_domain"/>
</dbReference>
<dbReference type="Pfam" id="PF00730">
    <property type="entry name" value="HhH-GPD"/>
    <property type="match status" value="1"/>
</dbReference>
<keyword evidence="9" id="KW-0378">Hydrolase</keyword>
<evidence type="ECO:0000256" key="4">
    <source>
        <dbReference type="ARBA" id="ARBA00012045"/>
    </source>
</evidence>
<comment type="similarity">
    <text evidence="3">Belongs to the Nth/MutY family.</text>
</comment>
<keyword evidence="13" id="KW-0326">Glycosidase</keyword>
<dbReference type="SMART" id="SM00478">
    <property type="entry name" value="ENDO3c"/>
    <property type="match status" value="1"/>
</dbReference>
<evidence type="ECO:0000256" key="3">
    <source>
        <dbReference type="ARBA" id="ARBA00008343"/>
    </source>
</evidence>
<proteinExistence type="inferred from homology"/>
<evidence type="ECO:0000256" key="7">
    <source>
        <dbReference type="ARBA" id="ARBA00022723"/>
    </source>
</evidence>
<dbReference type="InterPro" id="IPR011257">
    <property type="entry name" value="DNA_glycosylase"/>
</dbReference>
<dbReference type="Pfam" id="PF10576">
    <property type="entry name" value="EndIII_4Fe-2S"/>
    <property type="match status" value="1"/>
</dbReference>
<keyword evidence="16" id="KW-1185">Reference proteome</keyword>
<dbReference type="Pfam" id="PF00633">
    <property type="entry name" value="HHH"/>
    <property type="match status" value="1"/>
</dbReference>
<keyword evidence="11" id="KW-0411">Iron-sulfur</keyword>
<dbReference type="InterPro" id="IPR003651">
    <property type="entry name" value="Endonuclease3_FeS-loop_motif"/>
</dbReference>
<accession>A0ABP8VLN1</accession>
<keyword evidence="8" id="KW-0227">DNA damage</keyword>
<evidence type="ECO:0000313" key="15">
    <source>
        <dbReference type="EMBL" id="GAA4666063.1"/>
    </source>
</evidence>
<evidence type="ECO:0000256" key="2">
    <source>
        <dbReference type="ARBA" id="ARBA00001966"/>
    </source>
</evidence>
<reference evidence="16" key="1">
    <citation type="journal article" date="2019" name="Int. J. Syst. Evol. Microbiol.">
        <title>The Global Catalogue of Microorganisms (GCM) 10K type strain sequencing project: providing services to taxonomists for standard genome sequencing and annotation.</title>
        <authorList>
            <consortium name="The Broad Institute Genomics Platform"/>
            <consortium name="The Broad Institute Genome Sequencing Center for Infectious Disease"/>
            <person name="Wu L."/>
            <person name="Ma J."/>
        </authorList>
    </citation>
    <scope>NUCLEOTIDE SEQUENCE [LARGE SCALE GENOMIC DNA]</scope>
    <source>
        <strain evidence="16">JCM 18956</strain>
    </source>
</reference>
<dbReference type="Proteomes" id="UP001501295">
    <property type="component" value="Unassembled WGS sequence"/>
</dbReference>
<dbReference type="PANTHER" id="PTHR42944:SF1">
    <property type="entry name" value="ADENINE DNA GLYCOSYLASE"/>
    <property type="match status" value="1"/>
</dbReference>
<evidence type="ECO:0000256" key="10">
    <source>
        <dbReference type="ARBA" id="ARBA00023004"/>
    </source>
</evidence>
<evidence type="ECO:0000256" key="6">
    <source>
        <dbReference type="ARBA" id="ARBA00022485"/>
    </source>
</evidence>
<feature type="domain" description="HhH-GPD" evidence="14">
    <location>
        <begin position="36"/>
        <end position="188"/>
    </location>
</feature>
<evidence type="ECO:0000313" key="16">
    <source>
        <dbReference type="Proteomes" id="UP001501295"/>
    </source>
</evidence>